<dbReference type="EMBL" id="JJMG01000008">
    <property type="protein sequence ID" value="KEG44006.1"/>
    <property type="molecule type" value="Genomic_DNA"/>
</dbReference>
<protein>
    <recommendedName>
        <fullName evidence="1">Transketolase-like C-terminal domain-containing protein</fullName>
    </recommendedName>
</protein>
<organism evidence="2 3">
    <name type="scientific">Streptomyces griseorubens</name>
    <dbReference type="NCBI Taxonomy" id="66897"/>
    <lineage>
        <taxon>Bacteria</taxon>
        <taxon>Bacillati</taxon>
        <taxon>Actinomycetota</taxon>
        <taxon>Actinomycetes</taxon>
        <taxon>Kitasatosporales</taxon>
        <taxon>Streptomycetaceae</taxon>
        <taxon>Streptomyces</taxon>
        <taxon>Streptomyces althioticus group</taxon>
    </lineage>
</organism>
<dbReference type="Pfam" id="PF22613">
    <property type="entry name" value="Transketolase_C_1"/>
    <property type="match status" value="1"/>
</dbReference>
<evidence type="ECO:0000259" key="1">
    <source>
        <dbReference type="Pfam" id="PF22613"/>
    </source>
</evidence>
<sequence>MTRALAGAPGPVLAVSGWMRQVPDQIGQWVEQDYASLGTDGFGLSDTREAVRRHFGVDPASIAVAALDRPARTGAVPPEAVAEARARYGRES</sequence>
<dbReference type="PANTHER" id="PTHR43825">
    <property type="entry name" value="PYRUVATE DEHYDROGENASE E1 COMPONENT"/>
    <property type="match status" value="1"/>
</dbReference>
<dbReference type="InterPro" id="IPR055152">
    <property type="entry name" value="Transketolase-like_C_2"/>
</dbReference>
<dbReference type="Gene3D" id="3.40.50.920">
    <property type="match status" value="1"/>
</dbReference>
<dbReference type="SUPFAM" id="SSF52922">
    <property type="entry name" value="TK C-terminal domain-like"/>
    <property type="match status" value="1"/>
</dbReference>
<name>A0ABR4TAK9_9ACTN</name>
<accession>A0ABR4TAK9</accession>
<dbReference type="Proteomes" id="UP000027632">
    <property type="component" value="Unassembled WGS sequence"/>
</dbReference>
<reference evidence="2 3" key="1">
    <citation type="submission" date="2014-04" db="EMBL/GenBank/DDBJ databases">
        <title>Draft genome sequence of the novel Streptomyces griseorubens JSD-1 playing a role in carbon and nitrogen cycle.</title>
        <authorList>
            <consortium name="Shanghai Jiao Tong University"/>
            <person name="Feng H."/>
            <person name="Sun Y."/>
            <person name="Zhi Y."/>
            <person name="Mao L."/>
            <person name="Luo Y."/>
            <person name="Wei X."/>
            <person name="Zhou P."/>
        </authorList>
    </citation>
    <scope>NUCLEOTIDE SEQUENCE [LARGE SCALE GENOMIC DNA]</scope>
    <source>
        <strain evidence="2 3">JSD-1</strain>
    </source>
</reference>
<keyword evidence="3" id="KW-1185">Reference proteome</keyword>
<comment type="caution">
    <text evidence="2">The sequence shown here is derived from an EMBL/GenBank/DDBJ whole genome shotgun (WGS) entry which is preliminary data.</text>
</comment>
<dbReference type="PANTHER" id="PTHR43825:SF3">
    <property type="entry name" value="PYRUVATE DEHYDROGENASE E1 COMPONENT"/>
    <property type="match status" value="1"/>
</dbReference>
<evidence type="ECO:0000313" key="3">
    <source>
        <dbReference type="Proteomes" id="UP000027632"/>
    </source>
</evidence>
<dbReference type="InterPro" id="IPR051157">
    <property type="entry name" value="PDH/Transketolase"/>
</dbReference>
<evidence type="ECO:0000313" key="2">
    <source>
        <dbReference type="EMBL" id="KEG44006.1"/>
    </source>
</evidence>
<gene>
    <name evidence="2" type="ORF">DJ64_33065</name>
</gene>
<proteinExistence type="predicted"/>
<feature type="domain" description="Transketolase-like C-terminal" evidence="1">
    <location>
        <begin position="4"/>
        <end position="58"/>
    </location>
</feature>
<dbReference type="InterPro" id="IPR009014">
    <property type="entry name" value="Transketo_C/PFOR_II"/>
</dbReference>